<dbReference type="EMBL" id="CP003600">
    <property type="protein sequence ID" value="AFY93198.1"/>
    <property type="molecule type" value="Genomic_DNA"/>
</dbReference>
<feature type="compositionally biased region" description="Basic residues" evidence="6">
    <location>
        <begin position="294"/>
        <end position="307"/>
    </location>
</feature>
<dbReference type="InterPro" id="IPR036627">
    <property type="entry name" value="CobW-likC_sf"/>
</dbReference>
<dbReference type="STRING" id="1173020.Cha6605_2112"/>
<dbReference type="InterPro" id="IPR027417">
    <property type="entry name" value="P-loop_NTPase"/>
</dbReference>
<accession>K9UEX1</accession>
<dbReference type="CDD" id="cd03112">
    <property type="entry name" value="CobW-like"/>
    <property type="match status" value="1"/>
</dbReference>
<evidence type="ECO:0000256" key="3">
    <source>
        <dbReference type="ARBA" id="ARBA00023186"/>
    </source>
</evidence>
<keyword evidence="9" id="KW-1185">Reference proteome</keyword>
<dbReference type="eggNOG" id="COG0523">
    <property type="taxonomic scope" value="Bacteria"/>
</dbReference>
<dbReference type="InterPro" id="IPR051316">
    <property type="entry name" value="Zinc-reg_GTPase_activator"/>
</dbReference>
<feature type="domain" description="CobW C-terminal" evidence="7">
    <location>
        <begin position="315"/>
        <end position="403"/>
    </location>
</feature>
<keyword evidence="2" id="KW-0378">Hydrolase</keyword>
<sequence>MTQTITHPTTATLEIPKRGMPVTIITGFLGSGKTTLLNHILSDRKGLKIAVLVNEFGDINIDSQLLVSMEDGMLELSNGCICCTINEDLVEAVYRVLEREEKVDYMVIETTGVADPLPIILTFLGTELRDMTRLDSIVTMVDSETFTPEHFDSEAAFKQITYADITILNKTDLARKEQILDLESYIKSVKEGARILHSEHGQVPLDLILDVEYNNPNNYAGLVEEEIEQTEQDIHSHKHHAHEPHGSHDAHQHEHHAHESHESHDAHQHEHHAHESHESHQHEHPHEHDEHHHNHEHHAHEHHHHHSSHLDNDGFVSISFEGDRPFDVKKFETFLQLHLPSEVFRAKGILWFTNSEDRHIFQLSGARFNLNGEPWQSSPKNQLVFIGRNLDADNLRQQLTDCFA</sequence>
<evidence type="ECO:0000256" key="4">
    <source>
        <dbReference type="ARBA" id="ARBA00034320"/>
    </source>
</evidence>
<proteinExistence type="inferred from homology"/>
<dbReference type="Gene3D" id="3.40.50.300">
    <property type="entry name" value="P-loop containing nucleotide triphosphate hydrolases"/>
    <property type="match status" value="1"/>
</dbReference>
<dbReference type="AlphaFoldDB" id="K9UEX1"/>
<protein>
    <submittedName>
        <fullName evidence="8">Putative GTPase, G3E family</fullName>
    </submittedName>
</protein>
<name>K9UEX1_CHAP6</name>
<keyword evidence="1" id="KW-0547">Nucleotide-binding</keyword>
<evidence type="ECO:0000256" key="6">
    <source>
        <dbReference type="SAM" id="MobiDB-lite"/>
    </source>
</evidence>
<dbReference type="RefSeq" id="WP_015159353.1">
    <property type="nucleotide sequence ID" value="NC_019697.1"/>
</dbReference>
<evidence type="ECO:0000256" key="2">
    <source>
        <dbReference type="ARBA" id="ARBA00022801"/>
    </source>
</evidence>
<dbReference type="GO" id="GO:0000166">
    <property type="term" value="F:nucleotide binding"/>
    <property type="evidence" value="ECO:0007669"/>
    <property type="project" value="UniProtKB-KW"/>
</dbReference>
<dbReference type="Gene3D" id="3.30.1220.10">
    <property type="entry name" value="CobW-like, C-terminal domain"/>
    <property type="match status" value="1"/>
</dbReference>
<evidence type="ECO:0000256" key="5">
    <source>
        <dbReference type="ARBA" id="ARBA00049117"/>
    </source>
</evidence>
<dbReference type="Pfam" id="PF07683">
    <property type="entry name" value="CobW_C"/>
    <property type="match status" value="1"/>
</dbReference>
<feature type="region of interest" description="Disordered" evidence="6">
    <location>
        <begin position="229"/>
        <end position="310"/>
    </location>
</feature>
<dbReference type="SMART" id="SM00833">
    <property type="entry name" value="CobW_C"/>
    <property type="match status" value="1"/>
</dbReference>
<comment type="catalytic activity">
    <reaction evidence="5">
        <text>GTP + H2O = GDP + phosphate + H(+)</text>
        <dbReference type="Rhea" id="RHEA:19669"/>
        <dbReference type="ChEBI" id="CHEBI:15377"/>
        <dbReference type="ChEBI" id="CHEBI:15378"/>
        <dbReference type="ChEBI" id="CHEBI:37565"/>
        <dbReference type="ChEBI" id="CHEBI:43474"/>
        <dbReference type="ChEBI" id="CHEBI:58189"/>
    </reaction>
    <physiologicalReaction direction="left-to-right" evidence="5">
        <dbReference type="Rhea" id="RHEA:19670"/>
    </physiologicalReaction>
</comment>
<feature type="compositionally biased region" description="Basic and acidic residues" evidence="6">
    <location>
        <begin position="243"/>
        <end position="293"/>
    </location>
</feature>
<keyword evidence="3" id="KW-0143">Chaperone</keyword>
<dbReference type="GO" id="GO:0016787">
    <property type="term" value="F:hydrolase activity"/>
    <property type="evidence" value="ECO:0007669"/>
    <property type="project" value="UniProtKB-KW"/>
</dbReference>
<dbReference type="InterPro" id="IPR011629">
    <property type="entry name" value="CobW-like_C"/>
</dbReference>
<dbReference type="PANTHER" id="PTHR13748:SF59">
    <property type="entry name" value="COBW C-TERMINAL DOMAIN-CONTAINING PROTEIN"/>
    <property type="match status" value="1"/>
</dbReference>
<dbReference type="OrthoDB" id="517607at2"/>
<dbReference type="SUPFAM" id="SSF52540">
    <property type="entry name" value="P-loop containing nucleoside triphosphate hydrolases"/>
    <property type="match status" value="1"/>
</dbReference>
<dbReference type="Pfam" id="PF02492">
    <property type="entry name" value="cobW"/>
    <property type="match status" value="1"/>
</dbReference>
<comment type="similarity">
    <text evidence="4">Belongs to the SIMIBI class G3E GTPase family. ZNG1 subfamily.</text>
</comment>
<evidence type="ECO:0000256" key="1">
    <source>
        <dbReference type="ARBA" id="ARBA00022741"/>
    </source>
</evidence>
<dbReference type="Proteomes" id="UP000010366">
    <property type="component" value="Chromosome"/>
</dbReference>
<dbReference type="PANTHER" id="PTHR13748">
    <property type="entry name" value="COBW-RELATED"/>
    <property type="match status" value="1"/>
</dbReference>
<dbReference type="InterPro" id="IPR003495">
    <property type="entry name" value="CobW/HypB/UreG_nucleotide-bd"/>
</dbReference>
<dbReference type="KEGG" id="cmp:Cha6605_2112"/>
<dbReference type="HOGENOM" id="CLU_017452_1_1_3"/>
<organism evidence="8 9">
    <name type="scientific">Chamaesiphon minutus (strain ATCC 27169 / PCC 6605)</name>
    <dbReference type="NCBI Taxonomy" id="1173020"/>
    <lineage>
        <taxon>Bacteria</taxon>
        <taxon>Bacillati</taxon>
        <taxon>Cyanobacteriota</taxon>
        <taxon>Cyanophyceae</taxon>
        <taxon>Gomontiellales</taxon>
        <taxon>Chamaesiphonaceae</taxon>
        <taxon>Chamaesiphon</taxon>
    </lineage>
</organism>
<gene>
    <name evidence="8" type="ORF">Cha6605_2112</name>
</gene>
<dbReference type="SUPFAM" id="SSF90002">
    <property type="entry name" value="Hypothetical protein YjiA, C-terminal domain"/>
    <property type="match status" value="1"/>
</dbReference>
<evidence type="ECO:0000313" key="9">
    <source>
        <dbReference type="Proteomes" id="UP000010366"/>
    </source>
</evidence>
<reference evidence="8 9" key="1">
    <citation type="submission" date="2012-05" db="EMBL/GenBank/DDBJ databases">
        <title>Finished chromosome of genome of Chamaesiphon sp. PCC 6605.</title>
        <authorList>
            <consortium name="US DOE Joint Genome Institute"/>
            <person name="Gugger M."/>
            <person name="Coursin T."/>
            <person name="Rippka R."/>
            <person name="Tandeau De Marsac N."/>
            <person name="Huntemann M."/>
            <person name="Wei C.-L."/>
            <person name="Han J."/>
            <person name="Detter J.C."/>
            <person name="Han C."/>
            <person name="Tapia R."/>
            <person name="Chen A."/>
            <person name="Kyrpides N."/>
            <person name="Mavromatis K."/>
            <person name="Markowitz V."/>
            <person name="Szeto E."/>
            <person name="Ivanova N."/>
            <person name="Pagani I."/>
            <person name="Pati A."/>
            <person name="Goodwin L."/>
            <person name="Nordberg H.P."/>
            <person name="Cantor M.N."/>
            <person name="Hua S.X."/>
            <person name="Woyke T."/>
            <person name="Kerfeld C.A."/>
        </authorList>
    </citation>
    <scope>NUCLEOTIDE SEQUENCE [LARGE SCALE GENOMIC DNA]</scope>
    <source>
        <strain evidence="9">ATCC 27169 / PCC 6605</strain>
    </source>
</reference>
<dbReference type="PATRIC" id="fig|1173020.3.peg.2397"/>
<evidence type="ECO:0000313" key="8">
    <source>
        <dbReference type="EMBL" id="AFY93198.1"/>
    </source>
</evidence>
<evidence type="ECO:0000259" key="7">
    <source>
        <dbReference type="SMART" id="SM00833"/>
    </source>
</evidence>